<accession>A0A183JD97</accession>
<reference evidence="3" key="1">
    <citation type="submission" date="2016-06" db="UniProtKB">
        <authorList>
            <consortium name="WormBaseParasite"/>
        </authorList>
    </citation>
    <scope>IDENTIFICATION</scope>
</reference>
<evidence type="ECO:0000313" key="3">
    <source>
        <dbReference type="WBParaSite" id="SCUD_0000065801-mRNA-1"/>
    </source>
</evidence>
<dbReference type="EMBL" id="UZAK01000465">
    <property type="protein sequence ID" value="VDO63012.1"/>
    <property type="molecule type" value="Genomic_DNA"/>
</dbReference>
<dbReference type="WBParaSite" id="SCUD_0000065801-mRNA-1">
    <property type="protein sequence ID" value="SCUD_0000065801-mRNA-1"/>
    <property type="gene ID" value="SCUD_0000065801"/>
</dbReference>
<sequence>MMAVVVLHVSAPYSRTIWTFVLKILTLMLACRQLFSVPYVLQLYECDPCFADLHLYVCIRSSLFINDAAIKICERSRMFQGFSIKCD</sequence>
<proteinExistence type="predicted"/>
<protein>
    <submittedName>
        <fullName evidence="3">Secreted protein</fullName>
    </submittedName>
</protein>
<dbReference type="AlphaFoldDB" id="A0A183JD97"/>
<evidence type="ECO:0000313" key="1">
    <source>
        <dbReference type="EMBL" id="VDO63012.1"/>
    </source>
</evidence>
<name>A0A183JD97_9TREM</name>
<gene>
    <name evidence="1" type="ORF">SCUD_LOCUS659</name>
</gene>
<dbReference type="Proteomes" id="UP000279833">
    <property type="component" value="Unassembled WGS sequence"/>
</dbReference>
<organism evidence="3">
    <name type="scientific">Schistosoma curassoni</name>
    <dbReference type="NCBI Taxonomy" id="6186"/>
    <lineage>
        <taxon>Eukaryota</taxon>
        <taxon>Metazoa</taxon>
        <taxon>Spiralia</taxon>
        <taxon>Lophotrochozoa</taxon>
        <taxon>Platyhelminthes</taxon>
        <taxon>Trematoda</taxon>
        <taxon>Digenea</taxon>
        <taxon>Strigeidida</taxon>
        <taxon>Schistosomatoidea</taxon>
        <taxon>Schistosomatidae</taxon>
        <taxon>Schistosoma</taxon>
    </lineage>
</organism>
<evidence type="ECO:0000313" key="2">
    <source>
        <dbReference type="Proteomes" id="UP000279833"/>
    </source>
</evidence>
<reference evidence="1 2" key="2">
    <citation type="submission" date="2018-11" db="EMBL/GenBank/DDBJ databases">
        <authorList>
            <consortium name="Pathogen Informatics"/>
        </authorList>
    </citation>
    <scope>NUCLEOTIDE SEQUENCE [LARGE SCALE GENOMIC DNA]</scope>
    <source>
        <strain evidence="1">Dakar</strain>
        <strain evidence="2">Dakar, Senegal</strain>
    </source>
</reference>
<keyword evidence="2" id="KW-1185">Reference proteome</keyword>